<feature type="domain" description="Ribosomal RNA methyltransferase FtsJ" evidence="3">
    <location>
        <begin position="54"/>
        <end position="233"/>
    </location>
</feature>
<dbReference type="PANTHER" id="PTHR32319">
    <property type="entry name" value="BACTERIAL HEMOLYSIN-LIKE PROTEIN"/>
    <property type="match status" value="1"/>
</dbReference>
<evidence type="ECO:0000313" key="5">
    <source>
        <dbReference type="Proteomes" id="UP000824102"/>
    </source>
</evidence>
<protein>
    <submittedName>
        <fullName evidence="4">TlyA family RNA methyltransferase</fullName>
    </submittedName>
</protein>
<organism evidence="4 5">
    <name type="scientific">Candidatus Gallimonas intestinavium</name>
    <dbReference type="NCBI Taxonomy" id="2838603"/>
    <lineage>
        <taxon>Bacteria</taxon>
        <taxon>Bacillati</taxon>
        <taxon>Bacillota</taxon>
        <taxon>Clostridia</taxon>
        <taxon>Candidatus Gallimonas</taxon>
    </lineage>
</organism>
<dbReference type="GO" id="GO:0003723">
    <property type="term" value="F:RNA binding"/>
    <property type="evidence" value="ECO:0007669"/>
    <property type="project" value="UniProtKB-KW"/>
</dbReference>
<dbReference type="GO" id="GO:0032259">
    <property type="term" value="P:methylation"/>
    <property type="evidence" value="ECO:0007669"/>
    <property type="project" value="UniProtKB-KW"/>
</dbReference>
<reference evidence="4" key="1">
    <citation type="journal article" date="2021" name="PeerJ">
        <title>Extensive microbial diversity within the chicken gut microbiome revealed by metagenomics and culture.</title>
        <authorList>
            <person name="Gilroy R."/>
            <person name="Ravi A."/>
            <person name="Getino M."/>
            <person name="Pursley I."/>
            <person name="Horton D.L."/>
            <person name="Alikhan N.F."/>
            <person name="Baker D."/>
            <person name="Gharbi K."/>
            <person name="Hall N."/>
            <person name="Watson M."/>
            <person name="Adriaenssens E.M."/>
            <person name="Foster-Nyarko E."/>
            <person name="Jarju S."/>
            <person name="Secka A."/>
            <person name="Antonio M."/>
            <person name="Oren A."/>
            <person name="Chaudhuri R.R."/>
            <person name="La Ragione R."/>
            <person name="Hildebrand F."/>
            <person name="Pallen M.J."/>
        </authorList>
    </citation>
    <scope>NUCLEOTIDE SEQUENCE</scope>
    <source>
        <strain evidence="4">ChiW7-2402</strain>
    </source>
</reference>
<dbReference type="CDD" id="cd02440">
    <property type="entry name" value="AdoMet_MTases"/>
    <property type="match status" value="1"/>
</dbReference>
<keyword evidence="4" id="KW-0808">Transferase</keyword>
<dbReference type="Pfam" id="PF01728">
    <property type="entry name" value="FtsJ"/>
    <property type="match status" value="1"/>
</dbReference>
<accession>A0A9D2G4M9</accession>
<gene>
    <name evidence="4" type="ORF">H9964_05780</name>
</gene>
<evidence type="ECO:0000256" key="2">
    <source>
        <dbReference type="PROSITE-ProRule" id="PRU00182"/>
    </source>
</evidence>
<dbReference type="AlphaFoldDB" id="A0A9D2G4M9"/>
<keyword evidence="4" id="KW-0489">Methyltransferase</keyword>
<dbReference type="InterPro" id="IPR029063">
    <property type="entry name" value="SAM-dependent_MTases_sf"/>
</dbReference>
<dbReference type="Proteomes" id="UP000824102">
    <property type="component" value="Unassembled WGS sequence"/>
</dbReference>
<dbReference type="SUPFAM" id="SSF53335">
    <property type="entry name" value="S-adenosyl-L-methionine-dependent methyltransferases"/>
    <property type="match status" value="1"/>
</dbReference>
<reference evidence="4" key="2">
    <citation type="submission" date="2021-04" db="EMBL/GenBank/DDBJ databases">
        <authorList>
            <person name="Gilroy R."/>
        </authorList>
    </citation>
    <scope>NUCLEOTIDE SEQUENCE</scope>
    <source>
        <strain evidence="4">ChiW7-2402</strain>
    </source>
</reference>
<dbReference type="PANTHER" id="PTHR32319:SF0">
    <property type="entry name" value="BACTERIAL HEMOLYSIN-LIKE PROTEIN"/>
    <property type="match status" value="1"/>
</dbReference>
<dbReference type="PROSITE" id="PS50889">
    <property type="entry name" value="S4"/>
    <property type="match status" value="1"/>
</dbReference>
<name>A0A9D2G4M9_9FIRM</name>
<dbReference type="GO" id="GO:0008168">
    <property type="term" value="F:methyltransferase activity"/>
    <property type="evidence" value="ECO:0007669"/>
    <property type="project" value="UniProtKB-KW"/>
</dbReference>
<evidence type="ECO:0000313" key="4">
    <source>
        <dbReference type="EMBL" id="HIZ73069.1"/>
    </source>
</evidence>
<comment type="caution">
    <text evidence="4">The sequence shown here is derived from an EMBL/GenBank/DDBJ whole genome shotgun (WGS) entry which is preliminary data.</text>
</comment>
<dbReference type="Gene3D" id="3.40.50.150">
    <property type="entry name" value="Vaccinia Virus protein VP39"/>
    <property type="match status" value="1"/>
</dbReference>
<sequence>MRADKFFAPRFGSRTKAADSLRRGLVLKNGRPLAPDDEVKETDSFEFPPPKEQYVSNGGYKLARGLDTFGQDVLGGVFCDLGASTGGFTDCLLQRGAKSVVCVDVGESQLDPSLASDPRVVVMDNTNARYLTREALPFAVDGVVSDLSFISLELILPAVAQLLPSHGSAFLLFKPQFECGGKGLGKRGILPVSRHNALLDRFYDHAAALSLMPRGIVNAPLRPQKNVEYVVFLEKDGTALPKYRFLEQAAHLV</sequence>
<dbReference type="InterPro" id="IPR047048">
    <property type="entry name" value="TlyA"/>
</dbReference>
<evidence type="ECO:0000256" key="1">
    <source>
        <dbReference type="ARBA" id="ARBA00022884"/>
    </source>
</evidence>
<keyword evidence="1 2" id="KW-0694">RNA-binding</keyword>
<evidence type="ECO:0000259" key="3">
    <source>
        <dbReference type="Pfam" id="PF01728"/>
    </source>
</evidence>
<proteinExistence type="predicted"/>
<dbReference type="EMBL" id="DXBB01000078">
    <property type="protein sequence ID" value="HIZ73069.1"/>
    <property type="molecule type" value="Genomic_DNA"/>
</dbReference>
<dbReference type="InterPro" id="IPR002877">
    <property type="entry name" value="RNA_MeTrfase_FtsJ_dom"/>
</dbReference>